<dbReference type="EMBL" id="ACCL02000011">
    <property type="protein sequence ID" value="EET60506.1"/>
    <property type="molecule type" value="Genomic_DNA"/>
</dbReference>
<keyword evidence="2" id="KW-1185">Reference proteome</keyword>
<gene>
    <name evidence="1" type="ORF">BRYFOR_07702</name>
</gene>
<proteinExistence type="predicted"/>
<dbReference type="Proteomes" id="UP000005561">
    <property type="component" value="Unassembled WGS sequence"/>
</dbReference>
<sequence length="46" mass="5719">MDRTKEIGCKAYGERKIQYFKKFRSRECNIDIVSMSHRRRRLRNKI</sequence>
<accession>C6LGE2</accession>
<comment type="caution">
    <text evidence="1">The sequence shown here is derived from an EMBL/GenBank/DDBJ whole genome shotgun (WGS) entry which is preliminary data.</text>
</comment>
<name>C6LGE2_9FIRM</name>
<protein>
    <submittedName>
        <fullName evidence="1">Uncharacterized protein</fullName>
    </submittedName>
</protein>
<evidence type="ECO:0000313" key="2">
    <source>
        <dbReference type="Proteomes" id="UP000005561"/>
    </source>
</evidence>
<reference evidence="1" key="1">
    <citation type="submission" date="2009-07" db="EMBL/GenBank/DDBJ databases">
        <authorList>
            <person name="Weinstock G."/>
            <person name="Sodergren E."/>
            <person name="Clifton S."/>
            <person name="Fulton L."/>
            <person name="Fulton B."/>
            <person name="Courtney L."/>
            <person name="Fronick C."/>
            <person name="Harrison M."/>
            <person name="Strong C."/>
            <person name="Farmer C."/>
            <person name="Delahaunty K."/>
            <person name="Markovic C."/>
            <person name="Hall O."/>
            <person name="Minx P."/>
            <person name="Tomlinson C."/>
            <person name="Mitreva M."/>
            <person name="Nelson J."/>
            <person name="Hou S."/>
            <person name="Wollam A."/>
            <person name="Pepin K.H."/>
            <person name="Johnson M."/>
            <person name="Bhonagiri V."/>
            <person name="Nash W.E."/>
            <person name="Warren W."/>
            <person name="Chinwalla A."/>
            <person name="Mardis E.R."/>
            <person name="Wilson R.K."/>
        </authorList>
    </citation>
    <scope>NUCLEOTIDE SEQUENCE [LARGE SCALE GENOMIC DNA]</scope>
    <source>
        <strain evidence="1">DSM 14469</strain>
    </source>
</reference>
<dbReference type="AlphaFoldDB" id="C6LGE2"/>
<evidence type="ECO:0000313" key="1">
    <source>
        <dbReference type="EMBL" id="EET60506.1"/>
    </source>
</evidence>
<organism evidence="1 2">
    <name type="scientific">Marvinbryantia formatexigens DSM 14469</name>
    <dbReference type="NCBI Taxonomy" id="478749"/>
    <lineage>
        <taxon>Bacteria</taxon>
        <taxon>Bacillati</taxon>
        <taxon>Bacillota</taxon>
        <taxon>Clostridia</taxon>
        <taxon>Lachnospirales</taxon>
        <taxon>Lachnospiraceae</taxon>
        <taxon>Marvinbryantia</taxon>
    </lineage>
</organism>